<feature type="domain" description="RRM" evidence="7">
    <location>
        <begin position="179"/>
        <end position="257"/>
    </location>
</feature>
<sequence>MSMNDRSNLIRQEMERFEQEISHQVPPMLPGPAGPPSLRFLPHSLQHRPFVPLPMGARVPIQGRPMFPPPLMQPVMSFPGAPAPVVMESLPARYSGRSSATISAPPMPATKSSAEDGKAEKMTTLVLSQDVNLVKPRRTDVKSSSSQSSSSKRQTRHLRTAGGVIWEDVSLSEWDPNDFRLFCGDLGNEVSDELLAKAFRKYSSFMHAKVVRDKRTNKTKGYGFVSFKDPQDFIRALREMDGKYVGNRPIKLRKSTWKDRSLDVVRKKAKEKQKLGLKL</sequence>
<keyword evidence="3 5" id="KW-0694">RNA-binding</keyword>
<dbReference type="PANTHER" id="PTHR47640">
    <property type="entry name" value="TRNA SELENOCYSTEINE 1-ASSOCIATED PROTEIN 1-RELATED-RELATED"/>
    <property type="match status" value="1"/>
</dbReference>
<evidence type="ECO:0000256" key="5">
    <source>
        <dbReference type="PROSITE-ProRule" id="PRU00176"/>
    </source>
</evidence>
<feature type="region of interest" description="Disordered" evidence="6">
    <location>
        <begin position="97"/>
        <end position="118"/>
    </location>
</feature>
<evidence type="ECO:0000256" key="6">
    <source>
        <dbReference type="SAM" id="MobiDB-lite"/>
    </source>
</evidence>
<reference evidence="8" key="2">
    <citation type="submission" date="2014-03" db="EMBL/GenBank/DDBJ databases">
        <title>The whipworm genome and dual-species transcriptomics of an intimate host-pathogen interaction.</title>
        <authorList>
            <person name="Foth B.J."/>
            <person name="Tsai I.J."/>
            <person name="Reid A.J."/>
            <person name="Bancroft A.J."/>
            <person name="Nichol S."/>
            <person name="Tracey A."/>
            <person name="Holroyd N."/>
            <person name="Cotton J.A."/>
            <person name="Stanley E.J."/>
            <person name="Zarowiecki M."/>
            <person name="Liu J.Z."/>
            <person name="Huckvale T."/>
            <person name="Cooper P.J."/>
            <person name="Grencis R.K."/>
            <person name="Berriman M."/>
        </authorList>
    </citation>
    <scope>NUCLEOTIDE SEQUENCE [LARGE SCALE GENOMIC DNA]</scope>
    <source>
        <strain evidence="8">Edinburgh</strain>
    </source>
</reference>
<dbReference type="WBParaSite" id="TMUE_2000008417.2">
    <property type="protein sequence ID" value="TMUE_2000008417.2"/>
    <property type="gene ID" value="WBGene00292681"/>
</dbReference>
<dbReference type="WBParaSite" id="TMUE_2000008417.1">
    <property type="protein sequence ID" value="TMUE_2000008417.1"/>
    <property type="gene ID" value="WBGene00292681"/>
</dbReference>
<dbReference type="InterPro" id="IPR034215">
    <property type="entry name" value="RBM42_RRM"/>
</dbReference>
<evidence type="ECO:0000256" key="1">
    <source>
        <dbReference type="ARBA" id="ARBA00007408"/>
    </source>
</evidence>
<evidence type="ECO:0000259" key="7">
    <source>
        <dbReference type="PROSITE" id="PS50102"/>
    </source>
</evidence>
<evidence type="ECO:0000313" key="8">
    <source>
        <dbReference type="Proteomes" id="UP000046395"/>
    </source>
</evidence>
<dbReference type="WBParaSite" id="TMUE_2000008417.3">
    <property type="protein sequence ID" value="TMUE_2000008417.3"/>
    <property type="gene ID" value="WBGene00292681"/>
</dbReference>
<dbReference type="AlphaFoldDB" id="A0A5S6QNI2"/>
<evidence type="ECO:0000256" key="4">
    <source>
        <dbReference type="ARBA" id="ARBA00030574"/>
    </source>
</evidence>
<dbReference type="CDD" id="cd12383">
    <property type="entry name" value="RRM_RBM42"/>
    <property type="match status" value="1"/>
</dbReference>
<accession>A0A5S6QNI2</accession>
<proteinExistence type="inferred from homology"/>
<dbReference type="InterPro" id="IPR050825">
    <property type="entry name" value="RBM42_RBP45_47-like"/>
</dbReference>
<dbReference type="InterPro" id="IPR035979">
    <property type="entry name" value="RBD_domain_sf"/>
</dbReference>
<evidence type="ECO:0000313" key="9">
    <source>
        <dbReference type="WBParaSite" id="TMUE_2000008417.1"/>
    </source>
</evidence>
<dbReference type="Proteomes" id="UP000046395">
    <property type="component" value="Unassembled WGS sequence"/>
</dbReference>
<dbReference type="Gene3D" id="3.30.70.330">
    <property type="match status" value="1"/>
</dbReference>
<name>A0A5S6QNI2_TRIMR</name>
<dbReference type="InterPro" id="IPR012677">
    <property type="entry name" value="Nucleotide-bd_a/b_plait_sf"/>
</dbReference>
<dbReference type="Pfam" id="PF00076">
    <property type="entry name" value="RRM_1"/>
    <property type="match status" value="1"/>
</dbReference>
<dbReference type="InterPro" id="IPR000504">
    <property type="entry name" value="RRM_dom"/>
</dbReference>
<dbReference type="SMART" id="SM00360">
    <property type="entry name" value="RRM"/>
    <property type="match status" value="1"/>
</dbReference>
<dbReference type="PROSITE" id="PS50102">
    <property type="entry name" value="RRM"/>
    <property type="match status" value="1"/>
</dbReference>
<comment type="similarity">
    <text evidence="1">Belongs to the RRM RBM42 family.</text>
</comment>
<protein>
    <recommendedName>
        <fullName evidence="2">RNA-binding protein 42</fullName>
    </recommendedName>
    <alternativeName>
        <fullName evidence="4">RNA-binding motif protein 42</fullName>
    </alternativeName>
</protein>
<dbReference type="SUPFAM" id="SSF54928">
    <property type="entry name" value="RNA-binding domain, RBD"/>
    <property type="match status" value="1"/>
</dbReference>
<dbReference type="GO" id="GO:0003729">
    <property type="term" value="F:mRNA binding"/>
    <property type="evidence" value="ECO:0007669"/>
    <property type="project" value="InterPro"/>
</dbReference>
<evidence type="ECO:0000256" key="2">
    <source>
        <dbReference type="ARBA" id="ARBA00015192"/>
    </source>
</evidence>
<reference evidence="9" key="3">
    <citation type="submission" date="2019-12" db="UniProtKB">
        <authorList>
            <consortium name="WormBaseParasite"/>
        </authorList>
    </citation>
    <scope>IDENTIFICATION</scope>
</reference>
<dbReference type="PANTHER" id="PTHR47640:SF11">
    <property type="entry name" value="RNA-BINDING PROTEIN 42"/>
    <property type="match status" value="1"/>
</dbReference>
<organism evidence="8 9">
    <name type="scientific">Trichuris muris</name>
    <name type="common">Mouse whipworm</name>
    <dbReference type="NCBI Taxonomy" id="70415"/>
    <lineage>
        <taxon>Eukaryota</taxon>
        <taxon>Metazoa</taxon>
        <taxon>Ecdysozoa</taxon>
        <taxon>Nematoda</taxon>
        <taxon>Enoplea</taxon>
        <taxon>Dorylaimia</taxon>
        <taxon>Trichinellida</taxon>
        <taxon>Trichuridae</taxon>
        <taxon>Trichuris</taxon>
    </lineage>
</organism>
<evidence type="ECO:0000256" key="3">
    <source>
        <dbReference type="ARBA" id="ARBA00022884"/>
    </source>
</evidence>
<reference evidence="8" key="1">
    <citation type="submission" date="2013-11" db="EMBL/GenBank/DDBJ databases">
        <authorList>
            <person name="Aslett M."/>
        </authorList>
    </citation>
    <scope>NUCLEOTIDE SEQUENCE [LARGE SCALE GENOMIC DNA]</scope>
    <source>
        <strain evidence="8">Edinburgh</strain>
    </source>
</reference>
<dbReference type="STRING" id="70415.A0A5S6QNI2"/>
<feature type="region of interest" description="Disordered" evidence="6">
    <location>
        <begin position="136"/>
        <end position="157"/>
    </location>
</feature>
<keyword evidence="8" id="KW-1185">Reference proteome</keyword>